<comment type="caution">
    <text evidence="2">The sequence shown here is derived from an EMBL/GenBank/DDBJ whole genome shotgun (WGS) entry which is preliminary data.</text>
</comment>
<sequence length="99" mass="11465">MSKDGLAAAPHGTTSAPKSMYREEEQDETVARGCVRVTEVIAYDFVRMEVIKDEQTGKDTDMKRTIEKSRGPYFYQDSEDFLVFKENNPKARLRHLQFK</sequence>
<dbReference type="AlphaFoldDB" id="A0A0F9BQ97"/>
<name>A0A0F9BQ97_9ZZZZ</name>
<feature type="region of interest" description="Disordered" evidence="1">
    <location>
        <begin position="1"/>
        <end position="28"/>
    </location>
</feature>
<gene>
    <name evidence="2" type="ORF">LCGC14_2418860</name>
</gene>
<reference evidence="2" key="1">
    <citation type="journal article" date="2015" name="Nature">
        <title>Complex archaea that bridge the gap between prokaryotes and eukaryotes.</title>
        <authorList>
            <person name="Spang A."/>
            <person name="Saw J.H."/>
            <person name="Jorgensen S.L."/>
            <person name="Zaremba-Niedzwiedzka K."/>
            <person name="Martijn J."/>
            <person name="Lind A.E."/>
            <person name="van Eijk R."/>
            <person name="Schleper C."/>
            <person name="Guy L."/>
            <person name="Ettema T.J."/>
        </authorList>
    </citation>
    <scope>NUCLEOTIDE SEQUENCE</scope>
</reference>
<evidence type="ECO:0000313" key="2">
    <source>
        <dbReference type="EMBL" id="KKL24084.1"/>
    </source>
</evidence>
<accession>A0A0F9BQ97</accession>
<protein>
    <submittedName>
        <fullName evidence="2">Uncharacterized protein</fullName>
    </submittedName>
</protein>
<organism evidence="2">
    <name type="scientific">marine sediment metagenome</name>
    <dbReference type="NCBI Taxonomy" id="412755"/>
    <lineage>
        <taxon>unclassified sequences</taxon>
        <taxon>metagenomes</taxon>
        <taxon>ecological metagenomes</taxon>
    </lineage>
</organism>
<proteinExistence type="predicted"/>
<dbReference type="EMBL" id="LAZR01036725">
    <property type="protein sequence ID" value="KKL24084.1"/>
    <property type="molecule type" value="Genomic_DNA"/>
</dbReference>
<evidence type="ECO:0000256" key="1">
    <source>
        <dbReference type="SAM" id="MobiDB-lite"/>
    </source>
</evidence>